<evidence type="ECO:0000313" key="4">
    <source>
        <dbReference type="EMBL" id="ACD23820.1"/>
    </source>
</evidence>
<organism evidence="4">
    <name type="scientific">Clostridium botulinum (strain Eklund 17B / Type B)</name>
    <dbReference type="NCBI Taxonomy" id="935198"/>
    <lineage>
        <taxon>Bacteria</taxon>
        <taxon>Bacillati</taxon>
        <taxon>Bacillota</taxon>
        <taxon>Clostridia</taxon>
        <taxon>Eubacteriales</taxon>
        <taxon>Clostridiaceae</taxon>
        <taxon>Clostridium</taxon>
    </lineage>
</organism>
<evidence type="ECO:0000256" key="2">
    <source>
        <dbReference type="SAM" id="Coils"/>
    </source>
</evidence>
<name>B2TM28_CLOBB</name>
<dbReference type="EMBL" id="CP001056">
    <property type="protein sequence ID" value="ACD23820.1"/>
    <property type="molecule type" value="Genomic_DNA"/>
</dbReference>
<gene>
    <name evidence="4" type="ordered locus">CLL_A1952</name>
</gene>
<dbReference type="Pfam" id="PF01381">
    <property type="entry name" value="HTH_3"/>
    <property type="match status" value="1"/>
</dbReference>
<keyword evidence="2" id="KW-0175">Coiled coil</keyword>
<feature type="coiled-coil region" evidence="2">
    <location>
        <begin position="44"/>
        <end position="100"/>
    </location>
</feature>
<dbReference type="KEGG" id="cbk:CLL_A1952"/>
<dbReference type="InterPro" id="IPR001387">
    <property type="entry name" value="Cro/C1-type_HTH"/>
</dbReference>
<dbReference type="SMART" id="SM00530">
    <property type="entry name" value="HTH_XRE"/>
    <property type="match status" value="1"/>
</dbReference>
<reference evidence="4" key="2">
    <citation type="submission" date="2009-08" db="EMBL/GenBank/DDBJ databases">
        <authorList>
            <person name="Shrivastava S."/>
            <person name="Brinkac L.M."/>
            <person name="Dodson R.J."/>
            <person name="Harkins D.M."/>
            <person name="Durkin A.S."/>
            <person name="Sutton G."/>
        </authorList>
    </citation>
    <scope>NUCLEOTIDE SEQUENCE</scope>
    <source>
        <strain evidence="4">Eklund 17B</strain>
    </source>
</reference>
<dbReference type="GO" id="GO:0003700">
    <property type="term" value="F:DNA-binding transcription factor activity"/>
    <property type="evidence" value="ECO:0007669"/>
    <property type="project" value="TreeGrafter"/>
</dbReference>
<protein>
    <submittedName>
        <fullName evidence="4">Transcriptional regulator, MerR family</fullName>
    </submittedName>
</protein>
<sequence>MSVGEKLKLFRNKKDLTLKELNKLTGISISFISDIENNRRNPSIDNLKILAKALDVQVSQLLDEGTSRLPQKNISIDDKLDELEEDMKILFLKAKKLSKEDRQKVLKMMDIFVEENNN</sequence>
<dbReference type="PROSITE" id="PS50943">
    <property type="entry name" value="HTH_CROC1"/>
    <property type="match status" value="1"/>
</dbReference>
<proteinExistence type="predicted"/>
<keyword evidence="1" id="KW-0238">DNA-binding</keyword>
<dbReference type="InterPro" id="IPR050807">
    <property type="entry name" value="TransReg_Diox_bact_type"/>
</dbReference>
<dbReference type="AlphaFoldDB" id="B2TM28"/>
<reference evidence="4" key="1">
    <citation type="submission" date="2009-06" db="EMBL/GenBank/DDBJ databases">
        <authorList>
            <consortium name="US DOE Joint Genome Institute (JGI-PGF)"/>
            <person name="Lucas S."/>
            <person name="Copeland A."/>
            <person name="Lapidus A."/>
            <person name="Glavina del Rio T."/>
            <person name="Dalin E."/>
            <person name="Tice H."/>
            <person name="Bruce D."/>
            <person name="Goodwin L."/>
            <person name="Pitluck S."/>
            <person name="Kyrpides N."/>
            <person name="Mavromatis K."/>
            <person name="Ivanova N."/>
            <person name="Saunders E."/>
            <person name="Brettin T."/>
            <person name="Detter J.C."/>
            <person name="Han C."/>
            <person name="Larimer F."/>
            <person name="Land M."/>
            <person name="Hauser L."/>
            <person name="Markowitz V."/>
            <person name="Cheng J.-F."/>
            <person name="Hugenholtz P."/>
            <person name="Woyke T."/>
            <person name="Wu D."/>
            <person name="Gronow S."/>
            <person name="Klenk H.-P."/>
            <person name="Eisen J.A."/>
        </authorList>
    </citation>
    <scope>NUCLEOTIDE SEQUENCE</scope>
    <source>
        <strain evidence="4">Eklund 17B</strain>
    </source>
</reference>
<evidence type="ECO:0000256" key="1">
    <source>
        <dbReference type="ARBA" id="ARBA00023125"/>
    </source>
</evidence>
<feature type="domain" description="HTH cro/C1-type" evidence="3">
    <location>
        <begin position="7"/>
        <end position="61"/>
    </location>
</feature>
<evidence type="ECO:0000259" key="3">
    <source>
        <dbReference type="PROSITE" id="PS50943"/>
    </source>
</evidence>
<dbReference type="PANTHER" id="PTHR46797:SF1">
    <property type="entry name" value="METHYLPHOSPHONATE SYNTHASE"/>
    <property type="match status" value="1"/>
</dbReference>
<dbReference type="InterPro" id="IPR010982">
    <property type="entry name" value="Lambda_DNA-bd_dom_sf"/>
</dbReference>
<dbReference type="GO" id="GO:0005829">
    <property type="term" value="C:cytosol"/>
    <property type="evidence" value="ECO:0007669"/>
    <property type="project" value="TreeGrafter"/>
</dbReference>
<dbReference type="SUPFAM" id="SSF47413">
    <property type="entry name" value="lambda repressor-like DNA-binding domains"/>
    <property type="match status" value="1"/>
</dbReference>
<dbReference type="Gene3D" id="1.10.260.40">
    <property type="entry name" value="lambda repressor-like DNA-binding domains"/>
    <property type="match status" value="1"/>
</dbReference>
<dbReference type="CDD" id="cd00093">
    <property type="entry name" value="HTH_XRE"/>
    <property type="match status" value="1"/>
</dbReference>
<dbReference type="GO" id="GO:0003677">
    <property type="term" value="F:DNA binding"/>
    <property type="evidence" value="ECO:0007669"/>
    <property type="project" value="UniProtKB-KW"/>
</dbReference>
<accession>B2TM28</accession>
<dbReference type="PANTHER" id="PTHR46797">
    <property type="entry name" value="HTH-TYPE TRANSCRIPTIONAL REGULATOR"/>
    <property type="match status" value="1"/>
</dbReference>
<dbReference type="HOGENOM" id="CLU_066192_4_4_9"/>